<keyword evidence="2" id="KW-0158">Chromosome</keyword>
<dbReference type="Pfam" id="PF05033">
    <property type="entry name" value="Pre-SET"/>
    <property type="match status" value="1"/>
</dbReference>
<dbReference type="GO" id="GO:0032259">
    <property type="term" value="P:methylation"/>
    <property type="evidence" value="ECO:0007669"/>
    <property type="project" value="UniProtKB-KW"/>
</dbReference>
<evidence type="ECO:0000256" key="5">
    <source>
        <dbReference type="ARBA" id="ARBA00022691"/>
    </source>
</evidence>
<evidence type="ECO:0000259" key="10">
    <source>
        <dbReference type="PROSITE" id="PS50867"/>
    </source>
</evidence>
<keyword evidence="5" id="KW-0949">S-adenosyl-L-methionine</keyword>
<dbReference type="InterPro" id="IPR003616">
    <property type="entry name" value="Post-SET_dom"/>
</dbReference>
<sequence>MASGPVGLKRKLSQTSTQQQSSSRILIDLADDDDDDDVIPIPPPAKRQKSGTPVTNDGSEGQLDRLRGHNYENASGDAQKTRAEPGPPSTPVTSRVQPDGSTSIVNGTRSKQKRSPWGKLSKYSYPNGQMPALSVETAPMAAGSSMSEPKTQVSQAVSPLLDKVNPARHVHRPESPSAAAHKSRANRSQSQEKDINGHAQRSKSPSPAHNKRAKPSGPLGESIGRHTERSRSPSAAHQKWVNSSQADLNGRAERSKSPFPAQKKRTKSSQRLVEDIHRFRLSTTSESPASITKLSPSTPPLKNTDAKIPLTGSKDDERPHSQRVVPVDIPIRPSPDIQVLGTRWSYTSPNPQCETPLNSLHSVSPTTSEPSRSNIDVVAPSSPNLLAQFQQKLPKKTDKKAVLEKLKQSTAFAKEHPQEVQRHFGQTGFSSEYGTKEDHQREQKATSKKMKKKAARGLIDLNPGDSLSDFMDHLSLGREVIHPAQSGRDILTNRFNEKFEPPITFANDINERRLHGKFQFTDRYIIREGVRVASPTTNHGCDCTDCHLSSCRCLAKSVPDEVGKGTHKEQRRTYTRRPDGLVVISDDYLAQALNPVGERFEITECNEFCACGPDCWNRVVGKGRTVPLEIFQTAKCGFGVRSSQDIVKGQFIESYLGEVITEDELLRREDIVEEDDPSYIYSLDWFENADQYHVDGKYFGTPMRFVNHSCNPNTKSFTVQIHKGDKKVYYLAFFAIKDIKARVEIRIDYWGAAAANFDEGDHDQSADGELAEGLVRCRCGEKNCRKTLWPSSVKARRRRRRKVG</sequence>
<dbReference type="GO" id="GO:0005694">
    <property type="term" value="C:chromosome"/>
    <property type="evidence" value="ECO:0007669"/>
    <property type="project" value="UniProtKB-SubCell"/>
</dbReference>
<dbReference type="PROSITE" id="PS50868">
    <property type="entry name" value="POST_SET"/>
    <property type="match status" value="1"/>
</dbReference>
<feature type="domain" description="SET" evidence="9">
    <location>
        <begin position="626"/>
        <end position="750"/>
    </location>
</feature>
<accession>A0A0D2H9W4</accession>
<feature type="region of interest" description="Disordered" evidence="8">
    <location>
        <begin position="352"/>
        <end position="373"/>
    </location>
</feature>
<dbReference type="RefSeq" id="XP_013274419.1">
    <property type="nucleotide sequence ID" value="XM_013418965.1"/>
</dbReference>
<dbReference type="SMART" id="SM00317">
    <property type="entry name" value="SET"/>
    <property type="match status" value="1"/>
</dbReference>
<feature type="compositionally biased region" description="Basic and acidic residues" evidence="8">
    <location>
        <begin position="434"/>
        <end position="445"/>
    </location>
</feature>
<dbReference type="InterPro" id="IPR001214">
    <property type="entry name" value="SET_dom"/>
</dbReference>
<evidence type="ECO:0000256" key="1">
    <source>
        <dbReference type="ARBA" id="ARBA00004286"/>
    </source>
</evidence>
<evidence type="ECO:0000256" key="8">
    <source>
        <dbReference type="SAM" id="MobiDB-lite"/>
    </source>
</evidence>
<evidence type="ECO:0008006" key="14">
    <source>
        <dbReference type="Google" id="ProtNLM"/>
    </source>
</evidence>
<keyword evidence="4" id="KW-0808">Transferase</keyword>
<feature type="compositionally biased region" description="Polar residues" evidence="8">
    <location>
        <begin position="91"/>
        <end position="109"/>
    </location>
</feature>
<feature type="compositionally biased region" description="Polar residues" evidence="8">
    <location>
        <begin position="144"/>
        <end position="157"/>
    </location>
</feature>
<feature type="region of interest" description="Disordered" evidence="8">
    <location>
        <begin position="1"/>
        <end position="333"/>
    </location>
</feature>
<keyword evidence="3" id="KW-0489">Methyltransferase</keyword>
<feature type="compositionally biased region" description="Acidic residues" evidence="8">
    <location>
        <begin position="29"/>
        <end position="38"/>
    </location>
</feature>
<evidence type="ECO:0000256" key="3">
    <source>
        <dbReference type="ARBA" id="ARBA00022603"/>
    </source>
</evidence>
<gene>
    <name evidence="12" type="ORF">Z518_01936</name>
</gene>
<dbReference type="InterPro" id="IPR050973">
    <property type="entry name" value="H3K9_Histone-Lys_N-MTase"/>
</dbReference>
<dbReference type="Gene3D" id="2.170.270.10">
    <property type="entry name" value="SET domain"/>
    <property type="match status" value="1"/>
</dbReference>
<evidence type="ECO:0000313" key="12">
    <source>
        <dbReference type="EMBL" id="KIX07283.1"/>
    </source>
</evidence>
<evidence type="ECO:0000256" key="6">
    <source>
        <dbReference type="ARBA" id="ARBA00022723"/>
    </source>
</evidence>
<evidence type="ECO:0000259" key="9">
    <source>
        <dbReference type="PROSITE" id="PS50280"/>
    </source>
</evidence>
<dbReference type="GeneID" id="25290007"/>
<dbReference type="STRING" id="1442369.A0A0D2H9W4"/>
<keyword evidence="6" id="KW-0479">Metal-binding</keyword>
<feature type="region of interest" description="Disordered" evidence="8">
    <location>
        <begin position="428"/>
        <end position="451"/>
    </location>
</feature>
<keyword evidence="13" id="KW-1185">Reference proteome</keyword>
<dbReference type="AlphaFoldDB" id="A0A0D2H9W4"/>
<feature type="domain" description="Post-SET" evidence="11">
    <location>
        <begin position="773"/>
        <end position="789"/>
    </location>
</feature>
<dbReference type="InterPro" id="IPR046341">
    <property type="entry name" value="SET_dom_sf"/>
</dbReference>
<evidence type="ECO:0000256" key="2">
    <source>
        <dbReference type="ARBA" id="ARBA00022454"/>
    </source>
</evidence>
<name>A0A0D2H9W4_9EURO</name>
<protein>
    <recommendedName>
        <fullName evidence="14">Histone-lysine N-methyltransferase, H3 lysine-9 specific</fullName>
    </recommendedName>
</protein>
<organism evidence="12 13">
    <name type="scientific">Rhinocladiella mackenziei CBS 650.93</name>
    <dbReference type="NCBI Taxonomy" id="1442369"/>
    <lineage>
        <taxon>Eukaryota</taxon>
        <taxon>Fungi</taxon>
        <taxon>Dikarya</taxon>
        <taxon>Ascomycota</taxon>
        <taxon>Pezizomycotina</taxon>
        <taxon>Eurotiomycetes</taxon>
        <taxon>Chaetothyriomycetidae</taxon>
        <taxon>Chaetothyriales</taxon>
        <taxon>Herpotrichiellaceae</taxon>
        <taxon>Rhinocladiella</taxon>
    </lineage>
</organism>
<dbReference type="HOGENOM" id="CLU_020840_11_2_1"/>
<dbReference type="PROSITE" id="PS50280">
    <property type="entry name" value="SET"/>
    <property type="match status" value="1"/>
</dbReference>
<dbReference type="Proteomes" id="UP000053617">
    <property type="component" value="Unassembled WGS sequence"/>
</dbReference>
<evidence type="ECO:0000313" key="13">
    <source>
        <dbReference type="Proteomes" id="UP000053617"/>
    </source>
</evidence>
<dbReference type="SUPFAM" id="SSF82199">
    <property type="entry name" value="SET domain"/>
    <property type="match status" value="1"/>
</dbReference>
<dbReference type="Pfam" id="PF00856">
    <property type="entry name" value="SET"/>
    <property type="match status" value="1"/>
</dbReference>
<feature type="compositionally biased region" description="Polar residues" evidence="8">
    <location>
        <begin position="232"/>
        <end position="247"/>
    </location>
</feature>
<evidence type="ECO:0000256" key="4">
    <source>
        <dbReference type="ARBA" id="ARBA00022679"/>
    </source>
</evidence>
<feature type="compositionally biased region" description="Polar residues" evidence="8">
    <location>
        <begin position="50"/>
        <end position="59"/>
    </location>
</feature>
<dbReference type="GO" id="GO:0042054">
    <property type="term" value="F:histone methyltransferase activity"/>
    <property type="evidence" value="ECO:0007669"/>
    <property type="project" value="InterPro"/>
</dbReference>
<evidence type="ECO:0000259" key="11">
    <source>
        <dbReference type="PROSITE" id="PS50868"/>
    </source>
</evidence>
<dbReference type="GO" id="GO:0005634">
    <property type="term" value="C:nucleus"/>
    <property type="evidence" value="ECO:0007669"/>
    <property type="project" value="InterPro"/>
</dbReference>
<comment type="subcellular location">
    <subcellularLocation>
        <location evidence="1">Chromosome</location>
    </subcellularLocation>
</comment>
<proteinExistence type="predicted"/>
<feature type="domain" description="Pre-SET" evidence="10">
    <location>
        <begin position="539"/>
        <end position="623"/>
    </location>
</feature>
<feature type="compositionally biased region" description="Polar residues" evidence="8">
    <location>
        <begin position="281"/>
        <end position="296"/>
    </location>
</feature>
<dbReference type="VEuPathDB" id="FungiDB:Z518_01936"/>
<dbReference type="OrthoDB" id="308383at2759"/>
<dbReference type="PANTHER" id="PTHR46223:SF3">
    <property type="entry name" value="HISTONE-LYSINE N-METHYLTRANSFERASE SET-23"/>
    <property type="match status" value="1"/>
</dbReference>
<dbReference type="GO" id="GO:0008270">
    <property type="term" value="F:zinc ion binding"/>
    <property type="evidence" value="ECO:0007669"/>
    <property type="project" value="InterPro"/>
</dbReference>
<feature type="compositionally biased region" description="Low complexity" evidence="8">
    <location>
        <begin position="13"/>
        <end position="28"/>
    </location>
</feature>
<dbReference type="PANTHER" id="PTHR46223">
    <property type="entry name" value="HISTONE-LYSINE N-METHYLTRANSFERASE SUV39H"/>
    <property type="match status" value="1"/>
</dbReference>
<keyword evidence="7" id="KW-0862">Zinc</keyword>
<dbReference type="PROSITE" id="PS50867">
    <property type="entry name" value="PRE_SET"/>
    <property type="match status" value="1"/>
</dbReference>
<dbReference type="EMBL" id="KN847476">
    <property type="protein sequence ID" value="KIX07283.1"/>
    <property type="molecule type" value="Genomic_DNA"/>
</dbReference>
<reference evidence="12 13" key="1">
    <citation type="submission" date="2015-01" db="EMBL/GenBank/DDBJ databases">
        <title>The Genome Sequence of Rhinocladiella mackenzie CBS 650.93.</title>
        <authorList>
            <consortium name="The Broad Institute Genomics Platform"/>
            <person name="Cuomo C."/>
            <person name="de Hoog S."/>
            <person name="Gorbushina A."/>
            <person name="Stielow B."/>
            <person name="Teixiera M."/>
            <person name="Abouelleil A."/>
            <person name="Chapman S.B."/>
            <person name="Priest M."/>
            <person name="Young S.K."/>
            <person name="Wortman J."/>
            <person name="Nusbaum C."/>
            <person name="Birren B."/>
        </authorList>
    </citation>
    <scope>NUCLEOTIDE SEQUENCE [LARGE SCALE GENOMIC DNA]</scope>
    <source>
        <strain evidence="12 13">CBS 650.93</strain>
    </source>
</reference>
<dbReference type="InterPro" id="IPR007728">
    <property type="entry name" value="Pre-SET_dom"/>
</dbReference>
<evidence type="ECO:0000256" key="7">
    <source>
        <dbReference type="ARBA" id="ARBA00022833"/>
    </source>
</evidence>